<dbReference type="OrthoDB" id="3799607at2759"/>
<sequence>MKLLELPLDVFLTVIDVTVHELGVRGSMRARLVCRSFADAIPEALHRTRVIEYAYTSRLFLVSYRPEVIARYLLYRIRADRTNIHPWVQTNCQTVQTLAKHAGWAQDLQKVEMLYQASCSCLALYKGRGVFHALSVGAGDEMQYGGGTSANCLTVAAWVGDMALIKSFNLESNACSFFGRPLWAASAQGHLDVVKHFLNHNATENWLDTERGPWPGIARSPLDVAAYMGRESIVRLFLNPRYNNTTVQSWEGCAIHSAAIGGHANILTLLIHHYKEVKYPDDIVKTLHASLIQSCRHGMHQTAQVLLQHGAKPIYTDVFPRTSLQWAAITGNAALVKMLLDAGAELEPATERHFPSGKKMGNCRVWKDGLSEARDRGHKEVERLILERMAELQK</sequence>
<dbReference type="Proteomes" id="UP000799438">
    <property type="component" value="Unassembled WGS sequence"/>
</dbReference>
<evidence type="ECO:0000256" key="2">
    <source>
        <dbReference type="ARBA" id="ARBA00023043"/>
    </source>
</evidence>
<keyword evidence="2 3" id="KW-0040">ANK repeat</keyword>
<organism evidence="4 5">
    <name type="scientific">Aplosporella prunicola CBS 121167</name>
    <dbReference type="NCBI Taxonomy" id="1176127"/>
    <lineage>
        <taxon>Eukaryota</taxon>
        <taxon>Fungi</taxon>
        <taxon>Dikarya</taxon>
        <taxon>Ascomycota</taxon>
        <taxon>Pezizomycotina</taxon>
        <taxon>Dothideomycetes</taxon>
        <taxon>Dothideomycetes incertae sedis</taxon>
        <taxon>Botryosphaeriales</taxon>
        <taxon>Aplosporellaceae</taxon>
        <taxon>Aplosporella</taxon>
    </lineage>
</organism>
<dbReference type="PROSITE" id="PS50088">
    <property type="entry name" value="ANK_REPEAT"/>
    <property type="match status" value="1"/>
</dbReference>
<accession>A0A6A6AUS4</accession>
<dbReference type="InterPro" id="IPR002110">
    <property type="entry name" value="Ankyrin_rpt"/>
</dbReference>
<keyword evidence="5" id="KW-1185">Reference proteome</keyword>
<evidence type="ECO:0000313" key="4">
    <source>
        <dbReference type="EMBL" id="KAF2135346.1"/>
    </source>
</evidence>
<dbReference type="InterPro" id="IPR051165">
    <property type="entry name" value="Multifunctional_ANK_Repeat"/>
</dbReference>
<protein>
    <submittedName>
        <fullName evidence="4">Uncharacterized protein</fullName>
    </submittedName>
</protein>
<keyword evidence="1" id="KW-0677">Repeat</keyword>
<name>A0A6A6AUS4_9PEZI</name>
<dbReference type="RefSeq" id="XP_033391065.1">
    <property type="nucleotide sequence ID" value="XM_033546558.1"/>
</dbReference>
<evidence type="ECO:0000256" key="1">
    <source>
        <dbReference type="ARBA" id="ARBA00022737"/>
    </source>
</evidence>
<dbReference type="PROSITE" id="PS50297">
    <property type="entry name" value="ANK_REP_REGION"/>
    <property type="match status" value="1"/>
</dbReference>
<dbReference type="Gene3D" id="1.25.40.20">
    <property type="entry name" value="Ankyrin repeat-containing domain"/>
    <property type="match status" value="2"/>
</dbReference>
<evidence type="ECO:0000256" key="3">
    <source>
        <dbReference type="PROSITE-ProRule" id="PRU00023"/>
    </source>
</evidence>
<evidence type="ECO:0000313" key="5">
    <source>
        <dbReference type="Proteomes" id="UP000799438"/>
    </source>
</evidence>
<reference evidence="4" key="1">
    <citation type="journal article" date="2020" name="Stud. Mycol.">
        <title>101 Dothideomycetes genomes: a test case for predicting lifestyles and emergence of pathogens.</title>
        <authorList>
            <person name="Haridas S."/>
            <person name="Albert R."/>
            <person name="Binder M."/>
            <person name="Bloem J."/>
            <person name="Labutti K."/>
            <person name="Salamov A."/>
            <person name="Andreopoulos B."/>
            <person name="Baker S."/>
            <person name="Barry K."/>
            <person name="Bills G."/>
            <person name="Bluhm B."/>
            <person name="Cannon C."/>
            <person name="Castanera R."/>
            <person name="Culley D."/>
            <person name="Daum C."/>
            <person name="Ezra D."/>
            <person name="Gonzalez J."/>
            <person name="Henrissat B."/>
            <person name="Kuo A."/>
            <person name="Liang C."/>
            <person name="Lipzen A."/>
            <person name="Lutzoni F."/>
            <person name="Magnuson J."/>
            <person name="Mondo S."/>
            <person name="Nolan M."/>
            <person name="Ohm R."/>
            <person name="Pangilinan J."/>
            <person name="Park H.-J."/>
            <person name="Ramirez L."/>
            <person name="Alfaro M."/>
            <person name="Sun H."/>
            <person name="Tritt A."/>
            <person name="Yoshinaga Y."/>
            <person name="Zwiers L.-H."/>
            <person name="Turgeon B."/>
            <person name="Goodwin S."/>
            <person name="Spatafora J."/>
            <person name="Crous P."/>
            <person name="Grigoriev I."/>
        </authorList>
    </citation>
    <scope>NUCLEOTIDE SEQUENCE</scope>
    <source>
        <strain evidence="4">CBS 121167</strain>
    </source>
</reference>
<dbReference type="GeneID" id="54304064"/>
<gene>
    <name evidence="4" type="ORF">K452DRAFT_363221</name>
</gene>
<feature type="repeat" description="ANK" evidence="3">
    <location>
        <begin position="319"/>
        <end position="351"/>
    </location>
</feature>
<dbReference type="InterPro" id="IPR036770">
    <property type="entry name" value="Ankyrin_rpt-contain_sf"/>
</dbReference>
<dbReference type="AlphaFoldDB" id="A0A6A6AUS4"/>
<dbReference type="PANTHER" id="PTHR24123:SF141">
    <property type="entry name" value="ANKYRIN 2, ISOFORM U"/>
    <property type="match status" value="1"/>
</dbReference>
<dbReference type="EMBL" id="ML995597">
    <property type="protein sequence ID" value="KAF2135346.1"/>
    <property type="molecule type" value="Genomic_DNA"/>
</dbReference>
<dbReference type="Pfam" id="PF12796">
    <property type="entry name" value="Ank_2"/>
    <property type="match status" value="1"/>
</dbReference>
<dbReference type="SUPFAM" id="SSF48403">
    <property type="entry name" value="Ankyrin repeat"/>
    <property type="match status" value="1"/>
</dbReference>
<proteinExistence type="predicted"/>
<dbReference type="SMART" id="SM00248">
    <property type="entry name" value="ANK"/>
    <property type="match status" value="5"/>
</dbReference>
<dbReference type="PANTHER" id="PTHR24123">
    <property type="entry name" value="ANKYRIN REPEAT-CONTAINING"/>
    <property type="match status" value="1"/>
</dbReference>